<dbReference type="KEGG" id="sin:YN1551_1499"/>
<organism evidence="1 2">
    <name type="scientific">Saccharolobus islandicus (strain Y.N.15.51 / Yellowstone #2)</name>
    <name type="common">Sulfolobus islandicus</name>
    <dbReference type="NCBI Taxonomy" id="419942"/>
    <lineage>
        <taxon>Archaea</taxon>
        <taxon>Thermoproteota</taxon>
        <taxon>Thermoprotei</taxon>
        <taxon>Sulfolobales</taxon>
        <taxon>Sulfolobaceae</taxon>
        <taxon>Saccharolobus</taxon>
    </lineage>
</organism>
<dbReference type="GeneID" id="41340750"/>
<evidence type="ECO:0000313" key="2">
    <source>
        <dbReference type="Proteomes" id="UP000006818"/>
    </source>
</evidence>
<evidence type="ECO:0000313" key="1">
    <source>
        <dbReference type="EMBL" id="ACP48588.1"/>
    </source>
</evidence>
<accession>C3NHH8</accession>
<protein>
    <submittedName>
        <fullName evidence="1">Uncharacterized protein</fullName>
    </submittedName>
</protein>
<name>C3NHH8_SACI1</name>
<proteinExistence type="predicted"/>
<reference evidence="1 2" key="1">
    <citation type="journal article" date="2009" name="Proc. Natl. Acad. Sci. U.S.A.">
        <title>Biogeography of the Sulfolobus islandicus pan-genome.</title>
        <authorList>
            <person name="Reno M.L."/>
            <person name="Held N.L."/>
            <person name="Fields C.J."/>
            <person name="Burke P.V."/>
            <person name="Whitaker R.J."/>
        </authorList>
    </citation>
    <scope>NUCLEOTIDE SEQUENCE [LARGE SCALE GENOMIC DNA]</scope>
    <source>
        <strain evidence="2">Y.N.15.51 / Yellowstone #2</strain>
    </source>
</reference>
<gene>
    <name evidence="1" type="ordered locus">YN1551_1499</name>
</gene>
<dbReference type="HOGENOM" id="CLU_2949466_0_0_2"/>
<dbReference type="AlphaFoldDB" id="C3NHH8"/>
<sequence length="59" mass="7309">MSRLYYDYLRICKGRECVIRRRIDAENDRRRVRRMFKEYCSTCVLGKIMFKELRRGGKI</sequence>
<dbReference type="Proteomes" id="UP000006818">
    <property type="component" value="Chromosome"/>
</dbReference>
<dbReference type="RefSeq" id="WP_012717469.1">
    <property type="nucleotide sequence ID" value="NC_012623.1"/>
</dbReference>
<dbReference type="EMBL" id="CP001404">
    <property type="protein sequence ID" value="ACP48588.1"/>
    <property type="molecule type" value="Genomic_DNA"/>
</dbReference>